<keyword evidence="5" id="KW-1185">Reference proteome</keyword>
<dbReference type="EMBL" id="JACOOH010000007">
    <property type="protein sequence ID" value="MBC5622663.1"/>
    <property type="molecule type" value="Genomic_DNA"/>
</dbReference>
<dbReference type="InterPro" id="IPR012373">
    <property type="entry name" value="Ferrdict_sens_TM"/>
</dbReference>
<dbReference type="Gene3D" id="3.55.50.30">
    <property type="match status" value="1"/>
</dbReference>
<accession>A0ABR7D427</accession>
<sequence length="387" mass="45870">MRTDEKIIDRMTRLFLKEVFEKLTLEEQKELNDWIQADPGNKEWREEMKTLKFVEEDYRNYKRIPEAEQAWGRLEKDMNRRSKWRRKVWTYSSVAVLVLLLCSVFILQWEIKEDNEIMEPVCVHELALISLVVDNHRDSILLGINRNVEIDLAGVRNENNTLIYDTTALTVEETEYHTLIVGRGGEYQLTLSDGTIVWLNSESSLRYPVHFNGDRREVELKGEGFFQVSRNEAMPFYVKSEGFDVEVLGTSFNIMNYVDEQYAWVTLASGKLKVNRGECHTIIYPNQQVEIGENDFKIHEVDSRYYTSWIESKFMFDDESLDMIVRKLARWYNLDYEFRDSTLMSTRFSGQLLKYDDITKAFELLELTTDVHFTINQETIQIMRKKK</sequence>
<dbReference type="Pfam" id="PF16344">
    <property type="entry name" value="FecR_C"/>
    <property type="match status" value="1"/>
</dbReference>
<evidence type="ECO:0000256" key="1">
    <source>
        <dbReference type="SAM" id="Phobius"/>
    </source>
</evidence>
<keyword evidence="1" id="KW-1133">Transmembrane helix</keyword>
<dbReference type="Gene3D" id="2.60.120.1440">
    <property type="match status" value="1"/>
</dbReference>
<dbReference type="Proteomes" id="UP000646484">
    <property type="component" value="Unassembled WGS sequence"/>
</dbReference>
<keyword evidence="1" id="KW-0812">Transmembrane</keyword>
<organism evidence="4 5">
    <name type="scientific">Butyricimonas hominis</name>
    <dbReference type="NCBI Taxonomy" id="2763032"/>
    <lineage>
        <taxon>Bacteria</taxon>
        <taxon>Pseudomonadati</taxon>
        <taxon>Bacteroidota</taxon>
        <taxon>Bacteroidia</taxon>
        <taxon>Bacteroidales</taxon>
        <taxon>Odoribacteraceae</taxon>
        <taxon>Butyricimonas</taxon>
    </lineage>
</organism>
<evidence type="ECO:0000259" key="2">
    <source>
        <dbReference type="Pfam" id="PF04773"/>
    </source>
</evidence>
<evidence type="ECO:0000313" key="4">
    <source>
        <dbReference type="EMBL" id="MBC5622663.1"/>
    </source>
</evidence>
<dbReference type="PANTHER" id="PTHR30273:SF2">
    <property type="entry name" value="PROTEIN FECR"/>
    <property type="match status" value="1"/>
</dbReference>
<gene>
    <name evidence="4" type="ORF">H8S64_16340</name>
</gene>
<evidence type="ECO:0000259" key="3">
    <source>
        <dbReference type="Pfam" id="PF16344"/>
    </source>
</evidence>
<dbReference type="RefSeq" id="WP_099289867.1">
    <property type="nucleotide sequence ID" value="NZ_JACOOH010000007.1"/>
</dbReference>
<evidence type="ECO:0000313" key="5">
    <source>
        <dbReference type="Proteomes" id="UP000646484"/>
    </source>
</evidence>
<dbReference type="Pfam" id="PF04773">
    <property type="entry name" value="FecR"/>
    <property type="match status" value="1"/>
</dbReference>
<feature type="domain" description="FecR protein" evidence="2">
    <location>
        <begin position="179"/>
        <end position="270"/>
    </location>
</feature>
<name>A0ABR7D427_9BACT</name>
<reference evidence="4 5" key="1">
    <citation type="submission" date="2020-08" db="EMBL/GenBank/DDBJ databases">
        <title>Genome public.</title>
        <authorList>
            <person name="Liu C."/>
            <person name="Sun Q."/>
        </authorList>
    </citation>
    <scope>NUCLEOTIDE SEQUENCE [LARGE SCALE GENOMIC DNA]</scope>
    <source>
        <strain evidence="4 5">NSJ-56</strain>
    </source>
</reference>
<keyword evidence="1" id="KW-0472">Membrane</keyword>
<comment type="caution">
    <text evidence="4">The sequence shown here is derived from an EMBL/GenBank/DDBJ whole genome shotgun (WGS) entry which is preliminary data.</text>
</comment>
<dbReference type="InterPro" id="IPR006860">
    <property type="entry name" value="FecR"/>
</dbReference>
<dbReference type="PANTHER" id="PTHR30273">
    <property type="entry name" value="PERIPLASMIC SIGNAL SENSOR AND SIGMA FACTOR ACTIVATOR FECR-RELATED"/>
    <property type="match status" value="1"/>
</dbReference>
<feature type="transmembrane region" description="Helical" evidence="1">
    <location>
        <begin position="88"/>
        <end position="109"/>
    </location>
</feature>
<protein>
    <submittedName>
        <fullName evidence="4">FecR family protein</fullName>
    </submittedName>
</protein>
<proteinExistence type="predicted"/>
<feature type="domain" description="Protein FecR C-terminal" evidence="3">
    <location>
        <begin position="313"/>
        <end position="382"/>
    </location>
</feature>
<dbReference type="InterPro" id="IPR032508">
    <property type="entry name" value="FecR_C"/>
</dbReference>